<dbReference type="PROSITE" id="PS51076">
    <property type="entry name" value="MH2"/>
    <property type="match status" value="1"/>
</dbReference>
<dbReference type="Proteomes" id="UP000663836">
    <property type="component" value="Unassembled WGS sequence"/>
</dbReference>
<evidence type="ECO:0000313" key="2">
    <source>
        <dbReference type="EMBL" id="CAF4234040.1"/>
    </source>
</evidence>
<protein>
    <recommendedName>
        <fullName evidence="1">MH2 domain-containing protein</fullName>
    </recommendedName>
</protein>
<dbReference type="InterPro" id="IPR008984">
    <property type="entry name" value="SMAD_FHA_dom_sf"/>
</dbReference>
<dbReference type="Pfam" id="PF03166">
    <property type="entry name" value="MH2"/>
    <property type="match status" value="1"/>
</dbReference>
<comment type="caution">
    <text evidence="2">The sequence shown here is derived from an EMBL/GenBank/DDBJ whole genome shotgun (WGS) entry which is preliminary data.</text>
</comment>
<dbReference type="AlphaFoldDB" id="A0A820DL77"/>
<feature type="domain" description="MH2" evidence="1">
    <location>
        <begin position="43"/>
        <end position="129"/>
    </location>
</feature>
<sequence>GYVPLRAQTTLTTTSLWQQHSIVPTSALLIQPLTLINNFDKYWCTTTYYEPDIQVGETFKIHDTYKEVTIDGGTDMAISTITLKKNDKVIEAGRAPDDAVHKIYRQAFDLQQCFSQMKQYVKMTLHARI</sequence>
<evidence type="ECO:0000313" key="3">
    <source>
        <dbReference type="Proteomes" id="UP000663836"/>
    </source>
</evidence>
<proteinExistence type="predicted"/>
<organism evidence="2 3">
    <name type="scientific">Rotaria sordida</name>
    <dbReference type="NCBI Taxonomy" id="392033"/>
    <lineage>
        <taxon>Eukaryota</taxon>
        <taxon>Metazoa</taxon>
        <taxon>Spiralia</taxon>
        <taxon>Gnathifera</taxon>
        <taxon>Rotifera</taxon>
        <taxon>Eurotatoria</taxon>
        <taxon>Bdelloidea</taxon>
        <taxon>Philodinida</taxon>
        <taxon>Philodinidae</taxon>
        <taxon>Rotaria</taxon>
    </lineage>
</organism>
<reference evidence="2" key="1">
    <citation type="submission" date="2021-02" db="EMBL/GenBank/DDBJ databases">
        <authorList>
            <person name="Nowell W R."/>
        </authorList>
    </citation>
    <scope>NUCLEOTIDE SEQUENCE</scope>
</reference>
<dbReference type="SUPFAM" id="SSF49879">
    <property type="entry name" value="SMAD/FHA domain"/>
    <property type="match status" value="1"/>
</dbReference>
<gene>
    <name evidence="2" type="ORF">JBS370_LOCUS38007</name>
</gene>
<dbReference type="InterPro" id="IPR017855">
    <property type="entry name" value="SMAD-like_dom_sf"/>
</dbReference>
<dbReference type="InterPro" id="IPR001132">
    <property type="entry name" value="SMAD_dom_Dwarfin-type"/>
</dbReference>
<evidence type="ECO:0000259" key="1">
    <source>
        <dbReference type="PROSITE" id="PS51076"/>
    </source>
</evidence>
<accession>A0A820DL77</accession>
<feature type="non-terminal residue" evidence="2">
    <location>
        <position position="1"/>
    </location>
</feature>
<dbReference type="GO" id="GO:0006355">
    <property type="term" value="P:regulation of DNA-templated transcription"/>
    <property type="evidence" value="ECO:0007669"/>
    <property type="project" value="InterPro"/>
</dbReference>
<name>A0A820DL77_9BILA</name>
<dbReference type="EMBL" id="CAJOBD010019349">
    <property type="protein sequence ID" value="CAF4234040.1"/>
    <property type="molecule type" value="Genomic_DNA"/>
</dbReference>
<dbReference type="Gene3D" id="2.60.200.10">
    <property type="match status" value="1"/>
</dbReference>